<evidence type="ECO:0000313" key="2">
    <source>
        <dbReference type="EMBL" id="OTF69425.1"/>
    </source>
</evidence>
<reference evidence="2 3" key="1">
    <citation type="submission" date="2017-03" db="EMBL/GenBank/DDBJ databases">
        <title>Genome Survey of Euroglyphus maynei.</title>
        <authorList>
            <person name="Arlian L.G."/>
            <person name="Morgan M.S."/>
            <person name="Rider S.D."/>
        </authorList>
    </citation>
    <scope>NUCLEOTIDE SEQUENCE [LARGE SCALE GENOMIC DNA]</scope>
    <source>
        <strain evidence="2">Arlian Lab</strain>
        <tissue evidence="2">Whole body</tissue>
    </source>
</reference>
<gene>
    <name evidence="2" type="ORF">BLA29_015117</name>
</gene>
<evidence type="ECO:0008006" key="4">
    <source>
        <dbReference type="Google" id="ProtNLM"/>
    </source>
</evidence>
<keyword evidence="3" id="KW-1185">Reference proteome</keyword>
<dbReference type="AlphaFoldDB" id="A0A1Y3AQG4"/>
<evidence type="ECO:0000256" key="1">
    <source>
        <dbReference type="SAM" id="MobiDB-lite"/>
    </source>
</evidence>
<feature type="compositionally biased region" description="Basic and acidic residues" evidence="1">
    <location>
        <begin position="32"/>
        <end position="61"/>
    </location>
</feature>
<feature type="non-terminal residue" evidence="2">
    <location>
        <position position="81"/>
    </location>
</feature>
<dbReference type="OrthoDB" id="116827at2759"/>
<dbReference type="Proteomes" id="UP000194236">
    <property type="component" value="Unassembled WGS sequence"/>
</dbReference>
<dbReference type="EMBL" id="MUJZ01070577">
    <property type="protein sequence ID" value="OTF69425.1"/>
    <property type="molecule type" value="Genomic_DNA"/>
</dbReference>
<name>A0A1Y3AQG4_EURMA</name>
<feature type="compositionally biased region" description="Low complexity" evidence="1">
    <location>
        <begin position="70"/>
        <end position="81"/>
    </location>
</feature>
<accession>A0A1Y3AQG4</accession>
<evidence type="ECO:0000313" key="3">
    <source>
        <dbReference type="Proteomes" id="UP000194236"/>
    </source>
</evidence>
<comment type="caution">
    <text evidence="2">The sequence shown here is derived from an EMBL/GenBank/DDBJ whole genome shotgun (WGS) entry which is preliminary data.</text>
</comment>
<organism evidence="2 3">
    <name type="scientific">Euroglyphus maynei</name>
    <name type="common">Mayne's house dust mite</name>
    <dbReference type="NCBI Taxonomy" id="6958"/>
    <lineage>
        <taxon>Eukaryota</taxon>
        <taxon>Metazoa</taxon>
        <taxon>Ecdysozoa</taxon>
        <taxon>Arthropoda</taxon>
        <taxon>Chelicerata</taxon>
        <taxon>Arachnida</taxon>
        <taxon>Acari</taxon>
        <taxon>Acariformes</taxon>
        <taxon>Sarcoptiformes</taxon>
        <taxon>Astigmata</taxon>
        <taxon>Psoroptidia</taxon>
        <taxon>Analgoidea</taxon>
        <taxon>Pyroglyphidae</taxon>
        <taxon>Pyroglyphinae</taxon>
        <taxon>Euroglyphus</taxon>
    </lineage>
</organism>
<proteinExistence type="predicted"/>
<feature type="non-terminal residue" evidence="2">
    <location>
        <position position="1"/>
    </location>
</feature>
<feature type="region of interest" description="Disordered" evidence="1">
    <location>
        <begin position="32"/>
        <end position="81"/>
    </location>
</feature>
<sequence>PDGYLYDKEAIFEYIIRQKAKIVRDIKRFEKEKQKDEQRLKESMEKDNVKKAKKFSDHETMKVLGDNVEQQQQQPGSSSSS</sequence>
<protein>
    <recommendedName>
        <fullName evidence="4">Nitric oxide synthase-interacting protein zinc-finger domain-containing protein</fullName>
    </recommendedName>
</protein>